<reference evidence="2 3" key="1">
    <citation type="submission" date="2018-08" db="EMBL/GenBank/DDBJ databases">
        <title>Murine metabolic-syndrome-specific gut microbial biobank.</title>
        <authorList>
            <person name="Liu C."/>
        </authorList>
    </citation>
    <scope>NUCLEOTIDE SEQUENCE [LARGE SCALE GENOMIC DNA]</scope>
    <source>
        <strain evidence="2 3">X69</strain>
    </source>
</reference>
<keyword evidence="1" id="KW-0812">Transmembrane</keyword>
<dbReference type="OrthoDB" id="1650781at2"/>
<dbReference type="EMBL" id="QXWZ01000027">
    <property type="protein sequence ID" value="NBI79898.1"/>
    <property type="molecule type" value="Genomic_DNA"/>
</dbReference>
<feature type="transmembrane region" description="Helical" evidence="1">
    <location>
        <begin position="20"/>
        <end position="41"/>
    </location>
</feature>
<dbReference type="InterPro" id="IPR029087">
    <property type="entry name" value="Imm17"/>
</dbReference>
<evidence type="ECO:0000313" key="3">
    <source>
        <dbReference type="Proteomes" id="UP000446348"/>
    </source>
</evidence>
<dbReference type="Proteomes" id="UP000446348">
    <property type="component" value="Unassembled WGS sequence"/>
</dbReference>
<proteinExistence type="predicted"/>
<sequence>MSELYTAFMEKASPFLSRHWQLFVIAAGLVFVFGGVFNWRWTWDPTGHKPFGLHAFAYRHFGEKGARVSTAISGVVIAVCGVVLWALLQGSGSSADRITWRERIRTIWEESI</sequence>
<feature type="transmembrane region" description="Helical" evidence="1">
    <location>
        <begin position="68"/>
        <end position="88"/>
    </location>
</feature>
<evidence type="ECO:0000256" key="1">
    <source>
        <dbReference type="SAM" id="Phobius"/>
    </source>
</evidence>
<organism evidence="2 3">
    <name type="scientific">Anaerotruncus colihominis</name>
    <dbReference type="NCBI Taxonomy" id="169435"/>
    <lineage>
        <taxon>Bacteria</taxon>
        <taxon>Bacillati</taxon>
        <taxon>Bacillota</taxon>
        <taxon>Clostridia</taxon>
        <taxon>Eubacteriales</taxon>
        <taxon>Oscillospiraceae</taxon>
        <taxon>Anaerotruncus</taxon>
    </lineage>
</organism>
<dbReference type="Pfam" id="PF15562">
    <property type="entry name" value="Imm17"/>
    <property type="match status" value="1"/>
</dbReference>
<keyword evidence="1" id="KW-0472">Membrane</keyword>
<keyword evidence="1" id="KW-1133">Transmembrane helix</keyword>
<comment type="caution">
    <text evidence="2">The sequence shown here is derived from an EMBL/GenBank/DDBJ whole genome shotgun (WGS) entry which is preliminary data.</text>
</comment>
<protein>
    <submittedName>
        <fullName evidence="2">Uncharacterized protein</fullName>
    </submittedName>
</protein>
<dbReference type="AlphaFoldDB" id="A0A845RLV1"/>
<name>A0A845RLV1_9FIRM</name>
<gene>
    <name evidence="2" type="ORF">D3Z39_13690</name>
</gene>
<accession>A0A845RLV1</accession>
<evidence type="ECO:0000313" key="2">
    <source>
        <dbReference type="EMBL" id="NBI79898.1"/>
    </source>
</evidence>